<name>A0AAN8X3F3_HALRR</name>
<evidence type="ECO:0000313" key="2">
    <source>
        <dbReference type="EMBL" id="KAK7077236.1"/>
    </source>
</evidence>
<comment type="caution">
    <text evidence="2">The sequence shown here is derived from an EMBL/GenBank/DDBJ whole genome shotgun (WGS) entry which is preliminary data.</text>
</comment>
<feature type="coiled-coil region" evidence="1">
    <location>
        <begin position="123"/>
        <end position="150"/>
    </location>
</feature>
<keyword evidence="3" id="KW-1185">Reference proteome</keyword>
<gene>
    <name evidence="2" type="ORF">SK128_001276</name>
</gene>
<protein>
    <submittedName>
        <fullName evidence="2">Uncharacterized protein</fullName>
    </submittedName>
</protein>
<reference evidence="2 3" key="1">
    <citation type="submission" date="2023-11" db="EMBL/GenBank/DDBJ databases">
        <title>Halocaridina rubra genome assembly.</title>
        <authorList>
            <person name="Smith C."/>
        </authorList>
    </citation>
    <scope>NUCLEOTIDE SEQUENCE [LARGE SCALE GENOMIC DNA]</scope>
    <source>
        <strain evidence="2">EP-1</strain>
        <tissue evidence="2">Whole</tissue>
    </source>
</reference>
<keyword evidence="1" id="KW-0175">Coiled coil</keyword>
<evidence type="ECO:0000313" key="3">
    <source>
        <dbReference type="Proteomes" id="UP001381693"/>
    </source>
</evidence>
<feature type="coiled-coil region" evidence="1">
    <location>
        <begin position="66"/>
        <end position="93"/>
    </location>
</feature>
<sequence length="406" mass="48608">MHVCTYDLVEMKLPCSVYKEGGKNRTYIVISAKGENGDSSPEKEMAECEGLNKRVSQEMKEPKIQYQVLMARVEGLERDNKCLTQQEEYLRKELREVYAEKREIEAKTREKVVMLQTFQKQQLEEKDEILHDYEKRLLNLKKDFGRVNDERFEIYNIRRQEKNDYEREMKCQGIVTDRLRIEISNLKHLQEMQMLAHQKQADDQKRREEALHLENEMLKQEKANLQEQLESTLRDKMLLANASEVKRLQLEEANEKLRARNDTLFNRHEEHIKEEDYYRRRNDELQHELTCCKERMRQLNMHDEKEKLRDIDCYERERDIANNNFRKMEESLPMHIGKLQEAKENTFCVIHPYVLREVMKNAIEEAAFTVIRKERSCDGIPQQPIMYEMEMSKAIDASSSSSTDKI</sequence>
<evidence type="ECO:0000256" key="1">
    <source>
        <dbReference type="SAM" id="Coils"/>
    </source>
</evidence>
<dbReference type="Proteomes" id="UP001381693">
    <property type="component" value="Unassembled WGS sequence"/>
</dbReference>
<organism evidence="2 3">
    <name type="scientific">Halocaridina rubra</name>
    <name type="common">Hawaiian red shrimp</name>
    <dbReference type="NCBI Taxonomy" id="373956"/>
    <lineage>
        <taxon>Eukaryota</taxon>
        <taxon>Metazoa</taxon>
        <taxon>Ecdysozoa</taxon>
        <taxon>Arthropoda</taxon>
        <taxon>Crustacea</taxon>
        <taxon>Multicrustacea</taxon>
        <taxon>Malacostraca</taxon>
        <taxon>Eumalacostraca</taxon>
        <taxon>Eucarida</taxon>
        <taxon>Decapoda</taxon>
        <taxon>Pleocyemata</taxon>
        <taxon>Caridea</taxon>
        <taxon>Atyoidea</taxon>
        <taxon>Atyidae</taxon>
        <taxon>Halocaridina</taxon>
    </lineage>
</organism>
<feature type="coiled-coil region" evidence="1">
    <location>
        <begin position="201"/>
        <end position="331"/>
    </location>
</feature>
<dbReference type="AlphaFoldDB" id="A0AAN8X3F3"/>
<proteinExistence type="predicted"/>
<dbReference type="EMBL" id="JAXCGZ010009450">
    <property type="protein sequence ID" value="KAK7077236.1"/>
    <property type="molecule type" value="Genomic_DNA"/>
</dbReference>
<accession>A0AAN8X3F3</accession>